<dbReference type="PANTHER" id="PTHR33287">
    <property type="entry name" value="OS03G0453550 PROTEIN"/>
    <property type="match status" value="1"/>
</dbReference>
<gene>
    <name evidence="2" type="ORF">KC19_8G183100</name>
</gene>
<evidence type="ECO:0000256" key="1">
    <source>
        <dbReference type="SAM" id="Phobius"/>
    </source>
</evidence>
<keyword evidence="1" id="KW-0472">Membrane</keyword>
<proteinExistence type="predicted"/>
<dbReference type="Proteomes" id="UP000822688">
    <property type="component" value="Chromosome 8"/>
</dbReference>
<evidence type="ECO:0000313" key="3">
    <source>
        <dbReference type="Proteomes" id="UP000822688"/>
    </source>
</evidence>
<dbReference type="PANTHER" id="PTHR33287:SF11">
    <property type="entry name" value="OS03G0778400 PROTEIN"/>
    <property type="match status" value="1"/>
</dbReference>
<comment type="caution">
    <text evidence="2">The sequence shown here is derived from an EMBL/GenBank/DDBJ whole genome shotgun (WGS) entry which is preliminary data.</text>
</comment>
<dbReference type="EMBL" id="CM026429">
    <property type="protein sequence ID" value="KAG0565336.1"/>
    <property type="molecule type" value="Genomic_DNA"/>
</dbReference>
<accession>A0A8T0H0A5</accession>
<dbReference type="AlphaFoldDB" id="A0A8T0H0A5"/>
<name>A0A8T0H0A5_CERPU</name>
<sequence length="239" mass="27681">MDFGKTEAEIEQGIVEYLRVKRDNPTLQLNEIENELLAPFREVQNLIWIKRNSVYSAALEEWDRKEKLLSSRVDKKEKRSGNLKNEIYQLVGFFSVFQGVVLTAVSQLAQSQDGYHTCKKVWSPVILTALAWVVATVGVWQKLSRIDTLERDRADEDQARREVVRRANALRREGEQFKFIEFKVLGKRVAPKAFLEYGIWHFWINRFGAVFASMSVFTGIFIASYFLILCNRGMAPIKP</sequence>
<dbReference type="OrthoDB" id="10584329at2759"/>
<organism evidence="2 3">
    <name type="scientific">Ceratodon purpureus</name>
    <name type="common">Fire moss</name>
    <name type="synonym">Dicranum purpureum</name>
    <dbReference type="NCBI Taxonomy" id="3225"/>
    <lineage>
        <taxon>Eukaryota</taxon>
        <taxon>Viridiplantae</taxon>
        <taxon>Streptophyta</taxon>
        <taxon>Embryophyta</taxon>
        <taxon>Bryophyta</taxon>
        <taxon>Bryophytina</taxon>
        <taxon>Bryopsida</taxon>
        <taxon>Dicranidae</taxon>
        <taxon>Pseudoditrichales</taxon>
        <taxon>Ditrichaceae</taxon>
        <taxon>Ceratodon</taxon>
    </lineage>
</organism>
<evidence type="ECO:0000313" key="2">
    <source>
        <dbReference type="EMBL" id="KAG0565336.1"/>
    </source>
</evidence>
<keyword evidence="3" id="KW-1185">Reference proteome</keyword>
<feature type="transmembrane region" description="Helical" evidence="1">
    <location>
        <begin position="207"/>
        <end position="230"/>
    </location>
</feature>
<protein>
    <submittedName>
        <fullName evidence="2">Uncharacterized protein</fullName>
    </submittedName>
</protein>
<keyword evidence="1" id="KW-0812">Transmembrane</keyword>
<keyword evidence="1" id="KW-1133">Transmembrane helix</keyword>
<feature type="transmembrane region" description="Helical" evidence="1">
    <location>
        <begin position="87"/>
        <end position="109"/>
    </location>
</feature>
<reference evidence="2" key="1">
    <citation type="submission" date="2020-06" db="EMBL/GenBank/DDBJ databases">
        <title>WGS assembly of Ceratodon purpureus strain R40.</title>
        <authorList>
            <person name="Carey S.B."/>
            <person name="Jenkins J."/>
            <person name="Shu S."/>
            <person name="Lovell J.T."/>
            <person name="Sreedasyam A."/>
            <person name="Maumus F."/>
            <person name="Tiley G.P."/>
            <person name="Fernandez-Pozo N."/>
            <person name="Barry K."/>
            <person name="Chen C."/>
            <person name="Wang M."/>
            <person name="Lipzen A."/>
            <person name="Daum C."/>
            <person name="Saski C.A."/>
            <person name="Payton A.C."/>
            <person name="Mcbreen J.C."/>
            <person name="Conrad R.E."/>
            <person name="Kollar L.M."/>
            <person name="Olsson S."/>
            <person name="Huttunen S."/>
            <person name="Landis J.B."/>
            <person name="Wickett N.J."/>
            <person name="Johnson M.G."/>
            <person name="Rensing S.A."/>
            <person name="Grimwood J."/>
            <person name="Schmutz J."/>
            <person name="Mcdaniel S.F."/>
        </authorList>
    </citation>
    <scope>NUCLEOTIDE SEQUENCE</scope>
    <source>
        <strain evidence="2">R40</strain>
    </source>
</reference>
<feature type="transmembrane region" description="Helical" evidence="1">
    <location>
        <begin position="121"/>
        <end position="140"/>
    </location>
</feature>